<evidence type="ECO:0000256" key="1">
    <source>
        <dbReference type="SAM" id="SignalP"/>
    </source>
</evidence>
<dbReference type="AlphaFoldDB" id="A0A1C3YQF7"/>
<gene>
    <name evidence="2" type="ORF">GA0116948_10146</name>
</gene>
<sequence>MNKKLPFLALASICALSAAFANAKRAVKYYKQDTPGISNNWQLLTTTYDPSNCISSSTTYCVYTVSTTVTIPNLASRAQLIAVGGTGHNLGLRYVE</sequence>
<dbReference type="Proteomes" id="UP000242818">
    <property type="component" value="Unassembled WGS sequence"/>
</dbReference>
<dbReference type="EMBL" id="FMAR01000001">
    <property type="protein sequence ID" value="SCB72345.1"/>
    <property type="molecule type" value="Genomic_DNA"/>
</dbReference>
<keyword evidence="3" id="KW-1185">Reference proteome</keyword>
<name>A0A1C3YQF7_9BACT</name>
<feature type="signal peptide" evidence="1">
    <location>
        <begin position="1"/>
        <end position="23"/>
    </location>
</feature>
<organism evidence="2 3">
    <name type="scientific">Chitinophaga costaii</name>
    <dbReference type="NCBI Taxonomy" id="1335309"/>
    <lineage>
        <taxon>Bacteria</taxon>
        <taxon>Pseudomonadati</taxon>
        <taxon>Bacteroidota</taxon>
        <taxon>Chitinophagia</taxon>
        <taxon>Chitinophagales</taxon>
        <taxon>Chitinophagaceae</taxon>
        <taxon>Chitinophaga</taxon>
    </lineage>
</organism>
<evidence type="ECO:0000313" key="2">
    <source>
        <dbReference type="EMBL" id="SCB72345.1"/>
    </source>
</evidence>
<evidence type="ECO:0000313" key="3">
    <source>
        <dbReference type="Proteomes" id="UP000242818"/>
    </source>
</evidence>
<accession>A0A1C3YQF7</accession>
<proteinExistence type="predicted"/>
<evidence type="ECO:0008006" key="4">
    <source>
        <dbReference type="Google" id="ProtNLM"/>
    </source>
</evidence>
<reference evidence="2 3" key="1">
    <citation type="submission" date="2016-08" db="EMBL/GenBank/DDBJ databases">
        <authorList>
            <person name="Seilhamer J.J."/>
        </authorList>
    </citation>
    <scope>NUCLEOTIDE SEQUENCE [LARGE SCALE GENOMIC DNA]</scope>
    <source>
        <strain evidence="2 3">A37T2</strain>
    </source>
</reference>
<keyword evidence="1" id="KW-0732">Signal</keyword>
<protein>
    <recommendedName>
        <fullName evidence="4">Secreted protein</fullName>
    </recommendedName>
</protein>
<feature type="chain" id="PRO_5008687653" description="Secreted protein" evidence="1">
    <location>
        <begin position="24"/>
        <end position="96"/>
    </location>
</feature>